<organism evidence="8 9">
    <name type="scientific">Ciona intestinalis</name>
    <name type="common">Transparent sea squirt</name>
    <name type="synonym">Ascidia intestinalis</name>
    <dbReference type="NCBI Taxonomy" id="7719"/>
    <lineage>
        <taxon>Eukaryota</taxon>
        <taxon>Metazoa</taxon>
        <taxon>Chordata</taxon>
        <taxon>Tunicata</taxon>
        <taxon>Ascidiacea</taxon>
        <taxon>Phlebobranchia</taxon>
        <taxon>Cionidae</taxon>
        <taxon>Ciona</taxon>
    </lineage>
</organism>
<evidence type="ECO:0000256" key="6">
    <source>
        <dbReference type="SAM" id="MobiDB-lite"/>
    </source>
</evidence>
<dbReference type="GO" id="GO:0008143">
    <property type="term" value="F:poly(A) binding"/>
    <property type="evidence" value="ECO:0000318"/>
    <property type="project" value="GO_Central"/>
</dbReference>
<dbReference type="OrthoDB" id="4726at2759"/>
<reference evidence="8" key="3">
    <citation type="submission" date="2025-08" db="UniProtKB">
        <authorList>
            <consortium name="Ensembl"/>
        </authorList>
    </citation>
    <scope>IDENTIFICATION</scope>
</reference>
<dbReference type="RefSeq" id="XP_002131910.1">
    <property type="nucleotide sequence ID" value="XM_002131874.5"/>
</dbReference>
<protein>
    <submittedName>
        <fullName evidence="8">Polyadenylate-binding protein 2-like</fullName>
    </submittedName>
</protein>
<name>F6UTK0_CIOIN</name>
<dbReference type="Ensembl" id="ENSCINT00000023499.2">
    <property type="protein sequence ID" value="ENSCINP00000023253.2"/>
    <property type="gene ID" value="ENSCING00000012468.2"/>
</dbReference>
<dbReference type="OMA" id="FRMPTRY"/>
<dbReference type="GeneID" id="100181118"/>
<keyword evidence="2" id="KW-0963">Cytoplasm</keyword>
<dbReference type="STRING" id="7719.ENSCINP00000023253"/>
<accession>F6UTK0</accession>
<dbReference type="InterPro" id="IPR000504">
    <property type="entry name" value="RRM_dom"/>
</dbReference>
<keyword evidence="9" id="KW-1185">Reference proteome</keyword>
<evidence type="ECO:0000313" key="9">
    <source>
        <dbReference type="Proteomes" id="UP000008144"/>
    </source>
</evidence>
<feature type="compositionally biased region" description="Polar residues" evidence="6">
    <location>
        <begin position="175"/>
        <end position="186"/>
    </location>
</feature>
<dbReference type="GeneTree" id="ENSGT00940000154606"/>
<evidence type="ECO:0000313" key="8">
    <source>
        <dbReference type="Ensembl" id="ENSCINP00000023253.2"/>
    </source>
</evidence>
<dbReference type="Proteomes" id="UP000008144">
    <property type="component" value="Chromosome 3"/>
</dbReference>
<dbReference type="EMBL" id="EAAA01001786">
    <property type="status" value="NOT_ANNOTATED_CDS"/>
    <property type="molecule type" value="Genomic_DNA"/>
</dbReference>
<evidence type="ECO:0000256" key="1">
    <source>
        <dbReference type="ARBA" id="ARBA00004496"/>
    </source>
</evidence>
<sequence>MADIIDNDNDNSIDVFATSVSNDGDLTVGDDSAVLDQSNGAADETDPELEAIKARVKEMEAEAEKLKEMQNDVEKQMTLSPPASATFAFPTIEEKVEADSRSVFVGNVDYGATAEELEQHFHGTGSINRVTILCDRYSGHPKGFAYVEFADTESVETATALDGTLFRGRQLQVNPKRTNKHGISSSDRGRPRYRGRGRGRHYAPYYGRPRRAFRGRPRGSWYSPY</sequence>
<comment type="subcellular location">
    <subcellularLocation>
        <location evidence="1">Cytoplasm</location>
    </subcellularLocation>
</comment>
<feature type="compositionally biased region" description="Basic residues" evidence="6">
    <location>
        <begin position="208"/>
        <end position="217"/>
    </location>
</feature>
<reference evidence="8" key="4">
    <citation type="submission" date="2025-09" db="UniProtKB">
        <authorList>
            <consortium name="Ensembl"/>
        </authorList>
    </citation>
    <scope>IDENTIFICATION</scope>
</reference>
<dbReference type="SMART" id="SM00360">
    <property type="entry name" value="RRM"/>
    <property type="match status" value="1"/>
</dbReference>
<gene>
    <name evidence="8" type="primary">LOC100181118</name>
</gene>
<feature type="domain" description="RRM" evidence="7">
    <location>
        <begin position="101"/>
        <end position="178"/>
    </location>
</feature>
<dbReference type="Pfam" id="PF00076">
    <property type="entry name" value="RRM_1"/>
    <property type="match status" value="1"/>
</dbReference>
<feature type="region of interest" description="Disordered" evidence="6">
    <location>
        <begin position="20"/>
        <end position="46"/>
    </location>
</feature>
<accession>A0A1W2WMU1</accession>
<dbReference type="SUPFAM" id="SSF54928">
    <property type="entry name" value="RNA-binding domain, RBD"/>
    <property type="match status" value="1"/>
</dbReference>
<dbReference type="PANTHER" id="PTHR23236">
    <property type="entry name" value="EUKARYOTIC TRANSLATION INITIATION FACTOR 4B/4H"/>
    <property type="match status" value="1"/>
</dbReference>
<evidence type="ECO:0000256" key="5">
    <source>
        <dbReference type="SAM" id="Coils"/>
    </source>
</evidence>
<dbReference type="InParanoid" id="F6UTK0"/>
<keyword evidence="3 4" id="KW-0694">RNA-binding</keyword>
<evidence type="ECO:0000259" key="7">
    <source>
        <dbReference type="PROSITE" id="PS50102"/>
    </source>
</evidence>
<dbReference type="InterPro" id="IPR035979">
    <property type="entry name" value="RBD_domain_sf"/>
</dbReference>
<dbReference type="GO" id="GO:0005634">
    <property type="term" value="C:nucleus"/>
    <property type="evidence" value="ECO:0000318"/>
    <property type="project" value="GO_Central"/>
</dbReference>
<dbReference type="InterPro" id="IPR012677">
    <property type="entry name" value="Nucleotide-bd_a/b_plait_sf"/>
</dbReference>
<dbReference type="AlphaFoldDB" id="F6UTK0"/>
<feature type="compositionally biased region" description="Basic residues" evidence="6">
    <location>
        <begin position="191"/>
        <end position="201"/>
    </location>
</feature>
<proteinExistence type="predicted"/>
<evidence type="ECO:0000256" key="4">
    <source>
        <dbReference type="PROSITE-ProRule" id="PRU00176"/>
    </source>
</evidence>
<feature type="region of interest" description="Disordered" evidence="6">
    <location>
        <begin position="175"/>
        <end position="225"/>
    </location>
</feature>
<dbReference type="KEGG" id="cin:100181118"/>
<evidence type="ECO:0000256" key="2">
    <source>
        <dbReference type="ARBA" id="ARBA00022490"/>
    </source>
</evidence>
<dbReference type="Gene3D" id="3.30.70.330">
    <property type="match status" value="1"/>
</dbReference>
<dbReference type="PROSITE" id="PS50102">
    <property type="entry name" value="RRM"/>
    <property type="match status" value="1"/>
</dbReference>
<feature type="coiled-coil region" evidence="5">
    <location>
        <begin position="49"/>
        <end position="79"/>
    </location>
</feature>
<dbReference type="GO" id="GO:0005737">
    <property type="term" value="C:cytoplasm"/>
    <property type="evidence" value="ECO:0007669"/>
    <property type="project" value="UniProtKB-SubCell"/>
</dbReference>
<dbReference type="FunCoup" id="F6UTK0">
    <property type="interactions" value="943"/>
</dbReference>
<dbReference type="HOGENOM" id="CLU_012062_23_3_1"/>
<reference evidence="8" key="2">
    <citation type="journal article" date="2008" name="Genome Biol.">
        <title>Improved genome assembly and evidence-based global gene model set for the chordate Ciona intestinalis: new insight into intron and operon populations.</title>
        <authorList>
            <person name="Satou Y."/>
            <person name="Mineta K."/>
            <person name="Ogasawara M."/>
            <person name="Sasakura Y."/>
            <person name="Shoguchi E."/>
            <person name="Ueno K."/>
            <person name="Yamada L."/>
            <person name="Matsumoto J."/>
            <person name="Wasserscheid J."/>
            <person name="Dewar K."/>
            <person name="Wiley G.B."/>
            <person name="Macmil S.L."/>
            <person name="Roe B.A."/>
            <person name="Zeller R.W."/>
            <person name="Hastings K.E."/>
            <person name="Lemaire P."/>
            <person name="Lindquist E."/>
            <person name="Endo T."/>
            <person name="Hotta K."/>
            <person name="Inaba K."/>
        </authorList>
    </citation>
    <scope>NUCLEOTIDE SEQUENCE [LARGE SCALE GENOMIC DNA]</scope>
    <source>
        <strain evidence="8">wild type</strain>
    </source>
</reference>
<evidence type="ECO:0000256" key="3">
    <source>
        <dbReference type="ARBA" id="ARBA00022884"/>
    </source>
</evidence>
<keyword evidence="5" id="KW-0175">Coiled coil</keyword>
<dbReference type="PANTHER" id="PTHR23236:SF12">
    <property type="entry name" value="EUKARYOTIC INITIATION FACTOR 4B-RELATED"/>
    <property type="match status" value="1"/>
</dbReference>
<dbReference type="FunFam" id="3.30.70.330:FF:000311">
    <property type="entry name" value="polyadenylate-binding protein 2"/>
    <property type="match status" value="1"/>
</dbReference>
<reference evidence="9" key="1">
    <citation type="journal article" date="2002" name="Science">
        <title>The draft genome of Ciona intestinalis: insights into chordate and vertebrate origins.</title>
        <authorList>
            <person name="Dehal P."/>
            <person name="Satou Y."/>
            <person name="Campbell R.K."/>
            <person name="Chapman J."/>
            <person name="Degnan B."/>
            <person name="De Tomaso A."/>
            <person name="Davidson B."/>
            <person name="Di Gregorio A."/>
            <person name="Gelpke M."/>
            <person name="Goodstein D.M."/>
            <person name="Harafuji N."/>
            <person name="Hastings K.E."/>
            <person name="Ho I."/>
            <person name="Hotta K."/>
            <person name="Huang W."/>
            <person name="Kawashima T."/>
            <person name="Lemaire P."/>
            <person name="Martinez D."/>
            <person name="Meinertzhagen I.A."/>
            <person name="Necula S."/>
            <person name="Nonaka M."/>
            <person name="Putnam N."/>
            <person name="Rash S."/>
            <person name="Saiga H."/>
            <person name="Satake M."/>
            <person name="Terry A."/>
            <person name="Yamada L."/>
            <person name="Wang H.G."/>
            <person name="Awazu S."/>
            <person name="Azumi K."/>
            <person name="Boore J."/>
            <person name="Branno M."/>
            <person name="Chin-Bow S."/>
            <person name="DeSantis R."/>
            <person name="Doyle S."/>
            <person name="Francino P."/>
            <person name="Keys D.N."/>
            <person name="Haga S."/>
            <person name="Hayashi H."/>
            <person name="Hino K."/>
            <person name="Imai K.S."/>
            <person name="Inaba K."/>
            <person name="Kano S."/>
            <person name="Kobayashi K."/>
            <person name="Kobayashi M."/>
            <person name="Lee B.I."/>
            <person name="Makabe K.W."/>
            <person name="Manohar C."/>
            <person name="Matassi G."/>
            <person name="Medina M."/>
            <person name="Mochizuki Y."/>
            <person name="Mount S."/>
            <person name="Morishita T."/>
            <person name="Miura S."/>
            <person name="Nakayama A."/>
            <person name="Nishizaka S."/>
            <person name="Nomoto H."/>
            <person name="Ohta F."/>
            <person name="Oishi K."/>
            <person name="Rigoutsos I."/>
            <person name="Sano M."/>
            <person name="Sasaki A."/>
            <person name="Sasakura Y."/>
            <person name="Shoguchi E."/>
            <person name="Shin-i T."/>
            <person name="Spagnuolo A."/>
            <person name="Stainier D."/>
            <person name="Suzuki M.M."/>
            <person name="Tassy O."/>
            <person name="Takatori N."/>
            <person name="Tokuoka M."/>
            <person name="Yagi K."/>
            <person name="Yoshizaki F."/>
            <person name="Wada S."/>
            <person name="Zhang C."/>
            <person name="Hyatt P.D."/>
            <person name="Larimer F."/>
            <person name="Detter C."/>
            <person name="Doggett N."/>
            <person name="Glavina T."/>
            <person name="Hawkins T."/>
            <person name="Richardson P."/>
            <person name="Lucas S."/>
            <person name="Kohara Y."/>
            <person name="Levine M."/>
            <person name="Satoh N."/>
            <person name="Rokhsar D.S."/>
        </authorList>
    </citation>
    <scope>NUCLEOTIDE SEQUENCE [LARGE SCALE GENOMIC DNA]</scope>
</reference>